<comment type="caution">
    <text evidence="2">The sequence shown here is derived from an EMBL/GenBank/DDBJ whole genome shotgun (WGS) entry which is preliminary data.</text>
</comment>
<accession>A0A7X9XPU5</accession>
<keyword evidence="1" id="KW-1133">Transmembrane helix</keyword>
<protein>
    <submittedName>
        <fullName evidence="2">Uncharacterized protein</fullName>
    </submittedName>
</protein>
<proteinExistence type="predicted"/>
<evidence type="ECO:0000313" key="3">
    <source>
        <dbReference type="Proteomes" id="UP000587880"/>
    </source>
</evidence>
<feature type="transmembrane region" description="Helical" evidence="1">
    <location>
        <begin position="42"/>
        <end position="64"/>
    </location>
</feature>
<keyword evidence="1" id="KW-0812">Transmembrane</keyword>
<gene>
    <name evidence="2" type="ORF">HF849_13220</name>
</gene>
<evidence type="ECO:0000313" key="2">
    <source>
        <dbReference type="EMBL" id="NMF05688.1"/>
    </source>
</evidence>
<dbReference type="AlphaFoldDB" id="A0A7X9XPU5"/>
<name>A0A7X9XPU5_CLOBE</name>
<sequence>MQSYHLLLNEYLLGIKGFYLSPFYPWSAPVLLSPHEGVVRTFIPSTLNMISIVVIFLIGLAISIRKYRYVE</sequence>
<organism evidence="2 3">
    <name type="scientific">Clostridium beijerinckii</name>
    <name type="common">Clostridium MP</name>
    <dbReference type="NCBI Taxonomy" id="1520"/>
    <lineage>
        <taxon>Bacteria</taxon>
        <taxon>Bacillati</taxon>
        <taxon>Bacillota</taxon>
        <taxon>Clostridia</taxon>
        <taxon>Eubacteriales</taxon>
        <taxon>Clostridiaceae</taxon>
        <taxon>Clostridium</taxon>
    </lineage>
</organism>
<evidence type="ECO:0000256" key="1">
    <source>
        <dbReference type="SAM" id="Phobius"/>
    </source>
</evidence>
<reference evidence="2 3" key="1">
    <citation type="submission" date="2020-04" db="EMBL/GenBank/DDBJ databases">
        <authorList>
            <person name="Hitch T.C.A."/>
            <person name="Wylensek D."/>
            <person name="Clavel T."/>
        </authorList>
    </citation>
    <scope>NUCLEOTIDE SEQUENCE [LARGE SCALE GENOMIC DNA]</scope>
    <source>
        <strain evidence="2 3">WB01_NA02</strain>
    </source>
</reference>
<keyword evidence="1" id="KW-0472">Membrane</keyword>
<dbReference type="EMBL" id="JABAGD010000022">
    <property type="protein sequence ID" value="NMF05688.1"/>
    <property type="molecule type" value="Genomic_DNA"/>
</dbReference>
<dbReference type="Proteomes" id="UP000587880">
    <property type="component" value="Unassembled WGS sequence"/>
</dbReference>